<evidence type="ECO:0000256" key="2">
    <source>
        <dbReference type="ARBA" id="ARBA00022980"/>
    </source>
</evidence>
<dbReference type="AlphaFoldDB" id="A0A1J4KMT3"/>
<protein>
    <submittedName>
        <fullName evidence="7">Ribosomal protein L23</fullName>
    </submittedName>
</protein>
<dbReference type="GO" id="GO:1990904">
    <property type="term" value="C:ribonucleoprotein complex"/>
    <property type="evidence" value="ECO:0007669"/>
    <property type="project" value="UniProtKB-KW"/>
</dbReference>
<keyword evidence="3" id="KW-0687">Ribonucleoprotein</keyword>
<dbReference type="GO" id="GO:0003735">
    <property type="term" value="F:structural constituent of ribosome"/>
    <property type="evidence" value="ECO:0007669"/>
    <property type="project" value="InterPro"/>
</dbReference>
<dbReference type="PANTHER" id="PTHR11620">
    <property type="entry name" value="60S RIBOSOMAL PROTEIN L23A"/>
    <property type="match status" value="1"/>
</dbReference>
<dbReference type="VEuPathDB" id="TrichDB:TRFO_32085"/>
<dbReference type="EMBL" id="MLAK01000924">
    <property type="protein sequence ID" value="OHT01195.1"/>
    <property type="molecule type" value="Genomic_DNA"/>
</dbReference>
<keyword evidence="2 7" id="KW-0689">Ribosomal protein</keyword>
<dbReference type="EMBL" id="MLAK01000560">
    <property type="protein sequence ID" value="OHT12631.1"/>
    <property type="molecule type" value="Genomic_DNA"/>
</dbReference>
<reference evidence="8" key="1">
    <citation type="submission" date="2016-10" db="EMBL/GenBank/DDBJ databases">
        <authorList>
            <person name="Benchimol M."/>
            <person name="Almeida L.G."/>
            <person name="Vasconcelos A.T."/>
            <person name="Perreira-Neves A."/>
            <person name="Rosa I.A."/>
            <person name="Tasca T."/>
            <person name="Bogo M.R."/>
            <person name="de Souza W."/>
        </authorList>
    </citation>
    <scope>NUCLEOTIDE SEQUENCE [LARGE SCALE GENOMIC DNA]</scope>
    <source>
        <strain evidence="8">K</strain>
    </source>
</reference>
<accession>A0A1J4KMT3</accession>
<evidence type="ECO:0000256" key="1">
    <source>
        <dbReference type="ARBA" id="ARBA00006700"/>
    </source>
</evidence>
<dbReference type="GeneID" id="94826150"/>
<comment type="caution">
    <text evidence="7">The sequence shown here is derived from an EMBL/GenBank/DDBJ whole genome shotgun (WGS) entry which is preliminary data.</text>
</comment>
<dbReference type="InterPro" id="IPR012678">
    <property type="entry name" value="Ribosomal_uL23/eL15/eS24_sf"/>
</dbReference>
<dbReference type="RefSeq" id="XP_068365767.1">
    <property type="nucleotide sequence ID" value="XM_068491446.1"/>
</dbReference>
<dbReference type="Pfam" id="PF03939">
    <property type="entry name" value="Ribosomal_L23eN"/>
    <property type="match status" value="1"/>
</dbReference>
<dbReference type="InterPro" id="IPR012677">
    <property type="entry name" value="Nucleotide-bd_a/b_plait_sf"/>
</dbReference>
<feature type="region of interest" description="Disordered" evidence="4">
    <location>
        <begin position="1"/>
        <end position="23"/>
    </location>
</feature>
<dbReference type="SUPFAM" id="SSF54189">
    <property type="entry name" value="Ribosomal proteins S24e, L23 and L15e"/>
    <property type="match status" value="1"/>
</dbReference>
<organism evidence="7 8">
    <name type="scientific">Tritrichomonas foetus</name>
    <dbReference type="NCBI Taxonomy" id="1144522"/>
    <lineage>
        <taxon>Eukaryota</taxon>
        <taxon>Metamonada</taxon>
        <taxon>Parabasalia</taxon>
        <taxon>Tritrichomonadida</taxon>
        <taxon>Tritrichomonadidae</taxon>
        <taxon>Tritrichomonas</taxon>
    </lineage>
</organism>
<evidence type="ECO:0000256" key="4">
    <source>
        <dbReference type="SAM" id="MobiDB-lite"/>
    </source>
</evidence>
<dbReference type="InterPro" id="IPR013025">
    <property type="entry name" value="Ribosomal_uL23-like"/>
</dbReference>
<dbReference type="Gene3D" id="3.30.70.330">
    <property type="match status" value="1"/>
</dbReference>
<dbReference type="GO" id="GO:0006412">
    <property type="term" value="P:translation"/>
    <property type="evidence" value="ECO:0007669"/>
    <property type="project" value="InterPro"/>
</dbReference>
<gene>
    <name evidence="7" type="ORF">TRFO_03671</name>
    <name evidence="6" type="ORF">TRFO_32085</name>
</gene>
<name>A0A1J4KMT3_9EUKA</name>
<dbReference type="InterPro" id="IPR005633">
    <property type="entry name" value="Ribosomal_uL23_N"/>
</dbReference>
<evidence type="ECO:0000313" key="6">
    <source>
        <dbReference type="EMBL" id="OHT01195.1"/>
    </source>
</evidence>
<evidence type="ECO:0000313" key="7">
    <source>
        <dbReference type="EMBL" id="OHT12631.1"/>
    </source>
</evidence>
<dbReference type="Proteomes" id="UP000179807">
    <property type="component" value="Unassembled WGS sequence"/>
</dbReference>
<evidence type="ECO:0000259" key="5">
    <source>
        <dbReference type="Pfam" id="PF03939"/>
    </source>
</evidence>
<comment type="similarity">
    <text evidence="1">Belongs to the universal ribosomal protein uL23 family.</text>
</comment>
<sequence>MSGQAEAAAKNVAKGQQKQVRKVRHFQKFHKPSTVTVPRKPIYEHKAVQPVSIKRNDYKIIRGPVTSDKASRKVEDENTLVFWVDLRATKTEIAAAVNRLYKVKPVKISTLVTAKCLKKAYVRLPAEFEAMNIANEMA</sequence>
<reference evidence="7" key="2">
    <citation type="submission" date="2016-10" db="EMBL/GenBank/DDBJ databases">
        <authorList>
            <person name="de Groot N.N."/>
        </authorList>
    </citation>
    <scope>NUCLEOTIDE SEQUENCE [LARGE SCALE GENOMIC DNA]</scope>
    <source>
        <strain evidence="7">K</strain>
    </source>
</reference>
<dbReference type="VEuPathDB" id="TrichDB:TRFO_03671"/>
<keyword evidence="8" id="KW-1185">Reference proteome</keyword>
<dbReference type="GO" id="GO:0005840">
    <property type="term" value="C:ribosome"/>
    <property type="evidence" value="ECO:0007669"/>
    <property type="project" value="UniProtKB-KW"/>
</dbReference>
<evidence type="ECO:0000256" key="3">
    <source>
        <dbReference type="ARBA" id="ARBA00023274"/>
    </source>
</evidence>
<proteinExistence type="inferred from homology"/>
<dbReference type="OrthoDB" id="1267328at2759"/>
<feature type="domain" description="Large ribosomal subunit protein uL23 N-terminal" evidence="5">
    <location>
        <begin position="3"/>
        <end position="49"/>
    </location>
</feature>
<evidence type="ECO:0000313" key="8">
    <source>
        <dbReference type="Proteomes" id="UP000179807"/>
    </source>
</evidence>
<dbReference type="Pfam" id="PF00276">
    <property type="entry name" value="Ribosomal_L23"/>
    <property type="match status" value="1"/>
</dbReference>